<evidence type="ECO:0000313" key="3">
    <source>
        <dbReference type="Proteomes" id="UP000006607"/>
    </source>
</evidence>
<evidence type="ECO:0000256" key="1">
    <source>
        <dbReference type="SAM" id="Phobius"/>
    </source>
</evidence>
<dbReference type="AlphaFoldDB" id="A0A9W5NMJ7"/>
<accession>A0A9W5NMJ7</accession>
<comment type="caution">
    <text evidence="2">The sequence shown here is derived from an EMBL/GenBank/DDBJ whole genome shotgun (WGS) entry which is preliminary data.</text>
</comment>
<name>A0A9W5NMJ7_BACC8</name>
<feature type="transmembrane region" description="Helical" evidence="1">
    <location>
        <begin position="77"/>
        <end position="101"/>
    </location>
</feature>
<evidence type="ECO:0000313" key="2">
    <source>
        <dbReference type="EMBL" id="EJR12416.1"/>
    </source>
</evidence>
<feature type="transmembrane region" description="Helical" evidence="1">
    <location>
        <begin position="12"/>
        <end position="32"/>
    </location>
</feature>
<proteinExistence type="predicted"/>
<dbReference type="RefSeq" id="WP_001226859.1">
    <property type="nucleotide sequence ID" value="NZ_JH792026.1"/>
</dbReference>
<feature type="transmembrane region" description="Helical" evidence="1">
    <location>
        <begin position="107"/>
        <end position="136"/>
    </location>
</feature>
<gene>
    <name evidence="2" type="ORF">IIA_05609</name>
</gene>
<keyword evidence="1" id="KW-1133">Transmembrane helix</keyword>
<reference evidence="2" key="1">
    <citation type="submission" date="2012-04" db="EMBL/GenBank/DDBJ databases">
        <title>The Genome Sequence of Bacillus cereus VD014.</title>
        <authorList>
            <consortium name="The Broad Institute Genome Sequencing Platform"/>
            <consortium name="The Broad Institute Genome Sequencing Center for Infectious Disease"/>
            <person name="Feldgarden M."/>
            <person name="Van der Auwera G.A."/>
            <person name="Mahillon J."/>
            <person name="Duprez V."/>
            <person name="Timmery S."/>
            <person name="Mattelet C."/>
            <person name="Dierick K."/>
            <person name="Sun M."/>
            <person name="Yu Z."/>
            <person name="Zhu L."/>
            <person name="Hu X."/>
            <person name="Shank E.B."/>
            <person name="Swiecicka I."/>
            <person name="Hansen B.M."/>
            <person name="Andrup L."/>
            <person name="Young S.K."/>
            <person name="Zeng Q."/>
            <person name="Gargeya S."/>
            <person name="Fitzgerald M."/>
            <person name="Haas B."/>
            <person name="Abouelleil A."/>
            <person name="Alvarado L."/>
            <person name="Arachchi H.M."/>
            <person name="Berlin A."/>
            <person name="Chapman S.B."/>
            <person name="Goldberg J."/>
            <person name="Griggs A."/>
            <person name="Gujja S."/>
            <person name="Hansen M."/>
            <person name="Howarth C."/>
            <person name="Imamovic A."/>
            <person name="Larimer J."/>
            <person name="McCowen C."/>
            <person name="Montmayeur A."/>
            <person name="Murphy C."/>
            <person name="Neiman D."/>
            <person name="Pearson M."/>
            <person name="Priest M."/>
            <person name="Roberts A."/>
            <person name="Saif S."/>
            <person name="Shea T."/>
            <person name="Sisk P."/>
            <person name="Sykes S."/>
            <person name="Wortman J."/>
            <person name="Nusbaum C."/>
            <person name="Birren B."/>
        </authorList>
    </citation>
    <scope>NUCLEOTIDE SEQUENCE</scope>
    <source>
        <strain evidence="2">VD014</strain>
    </source>
</reference>
<organism evidence="2 3">
    <name type="scientific">Bacillus cereus (strain VD014)</name>
    <dbReference type="NCBI Taxonomy" id="1053223"/>
    <lineage>
        <taxon>Bacteria</taxon>
        <taxon>Bacillati</taxon>
        <taxon>Bacillota</taxon>
        <taxon>Bacilli</taxon>
        <taxon>Bacillales</taxon>
        <taxon>Bacillaceae</taxon>
        <taxon>Bacillus</taxon>
        <taxon>Bacillus cereus group</taxon>
    </lineage>
</organism>
<keyword evidence="1" id="KW-0812">Transmembrane</keyword>
<feature type="transmembrane region" description="Helical" evidence="1">
    <location>
        <begin position="44"/>
        <end position="65"/>
    </location>
</feature>
<keyword evidence="1" id="KW-0472">Membrane</keyword>
<sequence>MRKIRKDIRSITRLVVALAIITVIIVICNTIGNMKMLTEMLQETAKLGISTIIGLIAISIACMSFQNHESRMENKNFYLNYLTLMLVTLTFLLATFLFPYLPINSNLYVYYAIFIIYFLLGIILLGGSLIATFGVIKKAFE</sequence>
<dbReference type="EMBL" id="AHER01000061">
    <property type="protein sequence ID" value="EJR12416.1"/>
    <property type="molecule type" value="Genomic_DNA"/>
</dbReference>
<protein>
    <submittedName>
        <fullName evidence="2">Uncharacterized protein</fullName>
    </submittedName>
</protein>
<dbReference type="Proteomes" id="UP000006607">
    <property type="component" value="Unassembled WGS sequence"/>
</dbReference>